<dbReference type="AlphaFoldDB" id="A0A8T0F0N3"/>
<dbReference type="EMBL" id="JABXBU010001863">
    <property type="protein sequence ID" value="KAF8783387.1"/>
    <property type="molecule type" value="Genomic_DNA"/>
</dbReference>
<proteinExistence type="predicted"/>
<evidence type="ECO:0000313" key="2">
    <source>
        <dbReference type="Proteomes" id="UP000807504"/>
    </source>
</evidence>
<protein>
    <submittedName>
        <fullName evidence="1">Uncharacterized protein</fullName>
    </submittedName>
</protein>
<dbReference type="Proteomes" id="UP000807504">
    <property type="component" value="Unassembled WGS sequence"/>
</dbReference>
<evidence type="ECO:0000313" key="1">
    <source>
        <dbReference type="EMBL" id="KAF8783387.1"/>
    </source>
</evidence>
<name>A0A8T0F0N3_ARGBR</name>
<reference evidence="1" key="1">
    <citation type="journal article" date="2020" name="bioRxiv">
        <title>Chromosome-level reference genome of the European wasp spider Argiope bruennichi: a resource for studies on range expansion and evolutionary adaptation.</title>
        <authorList>
            <person name="Sheffer M.M."/>
            <person name="Hoppe A."/>
            <person name="Krehenwinkel H."/>
            <person name="Uhl G."/>
            <person name="Kuss A.W."/>
            <person name="Jensen L."/>
            <person name="Jensen C."/>
            <person name="Gillespie R.G."/>
            <person name="Hoff K.J."/>
            <person name="Prost S."/>
        </authorList>
    </citation>
    <scope>NUCLEOTIDE SEQUENCE</scope>
</reference>
<gene>
    <name evidence="1" type="ORF">HNY73_013552</name>
</gene>
<organism evidence="1 2">
    <name type="scientific">Argiope bruennichi</name>
    <name type="common">Wasp spider</name>
    <name type="synonym">Aranea bruennichi</name>
    <dbReference type="NCBI Taxonomy" id="94029"/>
    <lineage>
        <taxon>Eukaryota</taxon>
        <taxon>Metazoa</taxon>
        <taxon>Ecdysozoa</taxon>
        <taxon>Arthropoda</taxon>
        <taxon>Chelicerata</taxon>
        <taxon>Arachnida</taxon>
        <taxon>Araneae</taxon>
        <taxon>Araneomorphae</taxon>
        <taxon>Entelegynae</taxon>
        <taxon>Araneoidea</taxon>
        <taxon>Araneidae</taxon>
        <taxon>Argiope</taxon>
    </lineage>
</organism>
<keyword evidence="2" id="KW-1185">Reference proteome</keyword>
<sequence>MKEILKQAKELPHCLIGKEITMEDIIAVWRAVGKFVRCNLERQKVIQHVSKNRMLVSYFLYIRMRARKLLMIRTPFAMIYKMK</sequence>
<accession>A0A8T0F0N3</accession>
<reference evidence="1" key="2">
    <citation type="submission" date="2020-06" db="EMBL/GenBank/DDBJ databases">
        <authorList>
            <person name="Sheffer M."/>
        </authorList>
    </citation>
    <scope>NUCLEOTIDE SEQUENCE</scope>
</reference>
<comment type="caution">
    <text evidence="1">The sequence shown here is derived from an EMBL/GenBank/DDBJ whole genome shotgun (WGS) entry which is preliminary data.</text>
</comment>